<reference evidence="3" key="3">
    <citation type="submission" date="2023-02" db="EMBL/GenBank/DDBJ databases">
        <title>Complete genome sequence of Lactobacillus ruminis CACC888 isolated from Pig feces.</title>
        <authorList>
            <person name="Park S."/>
            <person name="Park M.A."/>
            <person name="Kim D.-H."/>
            <person name="Kim Y."/>
        </authorList>
    </citation>
    <scope>NUCLEOTIDE SEQUENCE</scope>
    <source>
        <strain evidence="3">CACC888</strain>
    </source>
</reference>
<evidence type="ECO:0000313" key="4">
    <source>
        <dbReference type="Proteomes" id="UP000035618"/>
    </source>
</evidence>
<feature type="domain" description="DUF1659" evidence="1">
    <location>
        <begin position="3"/>
        <end position="65"/>
    </location>
</feature>
<dbReference type="GeneID" id="29803132"/>
<evidence type="ECO:0000259" key="1">
    <source>
        <dbReference type="Pfam" id="PF07872"/>
    </source>
</evidence>
<dbReference type="EMBL" id="JHAJ01000011">
    <property type="protein sequence ID" value="KLA47276.1"/>
    <property type="molecule type" value="Genomic_DNA"/>
</dbReference>
<sequence>MAKTWKKTSIKVASKDANETARNRSFNNVAENADETKIGRFAQIVEKLTGDSVSSTTVTVVDEIAK</sequence>
<accession>A0A0G8G3A8</accession>
<evidence type="ECO:0000313" key="3">
    <source>
        <dbReference type="EMBL" id="WDC82878.1"/>
    </source>
</evidence>
<dbReference type="InterPro" id="IPR012454">
    <property type="entry name" value="DUF1659"/>
</dbReference>
<reference evidence="2" key="1">
    <citation type="submission" date="2014-03" db="EMBL/GenBank/DDBJ databases">
        <authorList>
            <person name="Donnell M.M."/>
        </authorList>
    </citation>
    <scope>NUCLEOTIDE SEQUENCE</scope>
    <source>
        <strain evidence="2">ATCC 27780</strain>
    </source>
</reference>
<dbReference type="RefSeq" id="WP_014072777.1">
    <property type="nucleotide sequence ID" value="NZ_CP117687.1"/>
</dbReference>
<evidence type="ECO:0000313" key="2">
    <source>
        <dbReference type="EMBL" id="KLA47276.1"/>
    </source>
</evidence>
<name>A0A0G8G3A8_9LACO</name>
<gene>
    <name evidence="2" type="ORF">LRB_1483</name>
    <name evidence="3" type="ORF">PSR59_04525</name>
</gene>
<reference evidence="2 4" key="2">
    <citation type="journal article" date="2015" name="BMC Microbiol.">
        <title>Lactobacillus ruminis strains cluster according to their mammalian gut source.</title>
        <authorList>
            <person name="O' Donnell M.M."/>
            <person name="Harris H.M."/>
            <person name="Lynch D.B."/>
            <person name="Ross R.P."/>
            <person name="O'Toole P.W."/>
        </authorList>
    </citation>
    <scope>NUCLEOTIDE SEQUENCE [LARGE SCALE GENOMIC DNA]</scope>
    <source>
        <strain evidence="2 4">ATCC 27780</strain>
    </source>
</reference>
<dbReference type="Proteomes" id="UP000035618">
    <property type="component" value="Unassembled WGS sequence"/>
</dbReference>
<organism evidence="2 4">
    <name type="scientific">Ligilactobacillus ruminis</name>
    <dbReference type="NCBI Taxonomy" id="1623"/>
    <lineage>
        <taxon>Bacteria</taxon>
        <taxon>Bacillati</taxon>
        <taxon>Bacillota</taxon>
        <taxon>Bacilli</taxon>
        <taxon>Lactobacillales</taxon>
        <taxon>Lactobacillaceae</taxon>
        <taxon>Ligilactobacillus</taxon>
    </lineage>
</organism>
<dbReference type="Proteomes" id="UP001222683">
    <property type="component" value="Chromosome"/>
</dbReference>
<dbReference type="EMBL" id="CP117692">
    <property type="protein sequence ID" value="WDC82878.1"/>
    <property type="molecule type" value="Genomic_DNA"/>
</dbReference>
<dbReference type="AlphaFoldDB" id="A0A0G8G3A8"/>
<protein>
    <recommendedName>
        <fullName evidence="1">DUF1659 domain-containing protein</fullName>
    </recommendedName>
</protein>
<proteinExistence type="predicted"/>
<dbReference type="Pfam" id="PF07872">
    <property type="entry name" value="DUF1659"/>
    <property type="match status" value="1"/>
</dbReference>